<keyword evidence="3" id="KW-1185">Reference proteome</keyword>
<evidence type="ECO:0000259" key="2">
    <source>
        <dbReference type="Pfam" id="PF03372"/>
    </source>
</evidence>
<protein>
    <recommendedName>
        <fullName evidence="2">Endonuclease/exonuclease/phosphatase domain-containing protein</fullName>
    </recommendedName>
</protein>
<dbReference type="PANTHER" id="PTHR35218:SF9">
    <property type="entry name" value="ENDONUCLEASE_EXONUCLEASE_PHOSPHATASE DOMAIN-CONTAINING PROTEIN"/>
    <property type="match status" value="1"/>
</dbReference>
<evidence type="ECO:0000313" key="3">
    <source>
        <dbReference type="Proteomes" id="UP001652660"/>
    </source>
</evidence>
<accession>A0ABM4UF05</accession>
<proteinExistence type="predicted"/>
<evidence type="ECO:0000313" key="4">
    <source>
        <dbReference type="RefSeq" id="XP_071905855.1"/>
    </source>
</evidence>
<dbReference type="Gene3D" id="3.60.10.10">
    <property type="entry name" value="Endonuclease/exonuclease/phosphatase"/>
    <property type="match status" value="1"/>
</dbReference>
<feature type="domain" description="Endonuclease/exonuclease/phosphatase" evidence="2">
    <location>
        <begin position="6"/>
        <end position="225"/>
    </location>
</feature>
<dbReference type="Proteomes" id="UP001652660">
    <property type="component" value="Chromosome 5e"/>
</dbReference>
<reference evidence="4" key="1">
    <citation type="submission" date="2025-08" db="UniProtKB">
        <authorList>
            <consortium name="RefSeq"/>
        </authorList>
    </citation>
    <scope>IDENTIFICATION</scope>
    <source>
        <tissue evidence="4">Leaves</tissue>
    </source>
</reference>
<sequence>MKVVVWNCRGVGGPLTIPQLKEVTNFHSPKVVFLCETKNQEGFMGKVQRKIKYDNSYFVNSIGRAGGLALFWNNEVTLDKIVSTDWCISARVEDKDSKGYWGLVCVYASTDSNIRKAQWKSLEDRMRDWGEDWIIVGDFNDLRSSEEKWGGRDRAERCFREFNRFIKDNNLVDLGYQGVPWTWCNSWEGDGEVKERLDRCLCSTEWLQRFEKAQCTHLETEASDHLMLLVDTNPENRRRKQRFYFDQRWTQNPEAKRVIQGAWTKVKLGSRMFRVATKIKECRMAILEWRKNVQGNSKVRIKELKEKLAEVKARNDDGKRVQVDDLKAQLTKAYAEEEMFWSKKSRSKWLKEGDKNTAFFHSSVMAKRRRNKISTLQKKDGTWCKEEHEIEEELCEHYKDLFTTTNPDCFEDILAEIPSTISSHMNEQLI</sequence>
<dbReference type="SUPFAM" id="SSF56219">
    <property type="entry name" value="DNase I-like"/>
    <property type="match status" value="1"/>
</dbReference>
<dbReference type="RefSeq" id="XP_071905855.1">
    <property type="nucleotide sequence ID" value="XM_072049754.1"/>
</dbReference>
<dbReference type="InterPro" id="IPR005135">
    <property type="entry name" value="Endo/exonuclease/phosphatase"/>
</dbReference>
<dbReference type="PANTHER" id="PTHR35218">
    <property type="entry name" value="RNASE H DOMAIN-CONTAINING PROTEIN"/>
    <property type="match status" value="1"/>
</dbReference>
<dbReference type="InterPro" id="IPR036691">
    <property type="entry name" value="Endo/exonu/phosph_ase_sf"/>
</dbReference>
<organism evidence="3 4">
    <name type="scientific">Coffea arabica</name>
    <name type="common">Arabian coffee</name>
    <dbReference type="NCBI Taxonomy" id="13443"/>
    <lineage>
        <taxon>Eukaryota</taxon>
        <taxon>Viridiplantae</taxon>
        <taxon>Streptophyta</taxon>
        <taxon>Embryophyta</taxon>
        <taxon>Tracheophyta</taxon>
        <taxon>Spermatophyta</taxon>
        <taxon>Magnoliopsida</taxon>
        <taxon>eudicotyledons</taxon>
        <taxon>Gunneridae</taxon>
        <taxon>Pentapetalae</taxon>
        <taxon>asterids</taxon>
        <taxon>lamiids</taxon>
        <taxon>Gentianales</taxon>
        <taxon>Rubiaceae</taxon>
        <taxon>Ixoroideae</taxon>
        <taxon>Gardenieae complex</taxon>
        <taxon>Bertiereae - Coffeeae clade</taxon>
        <taxon>Coffeeae</taxon>
        <taxon>Coffea</taxon>
    </lineage>
</organism>
<feature type="coiled-coil region" evidence="1">
    <location>
        <begin position="294"/>
        <end position="321"/>
    </location>
</feature>
<gene>
    <name evidence="4" type="primary">LOC140007056</name>
</gene>
<evidence type="ECO:0000256" key="1">
    <source>
        <dbReference type="SAM" id="Coils"/>
    </source>
</evidence>
<name>A0ABM4UF05_COFAR</name>
<keyword evidence="1" id="KW-0175">Coiled coil</keyword>
<dbReference type="Pfam" id="PF03372">
    <property type="entry name" value="Exo_endo_phos"/>
    <property type="match status" value="1"/>
</dbReference>
<dbReference type="GeneID" id="140007056"/>